<evidence type="ECO:0000256" key="6">
    <source>
        <dbReference type="SAM" id="MobiDB-lite"/>
    </source>
</evidence>
<dbReference type="Gene3D" id="3.20.200.10">
    <property type="entry name" value="MHCK/EF2 kinase"/>
    <property type="match status" value="1"/>
</dbReference>
<dbReference type="PANTHER" id="PTHR45992:SF2">
    <property type="entry name" value="EUKARYOTIC ELONGATION FACTOR 2 KINASE"/>
    <property type="match status" value="1"/>
</dbReference>
<keyword evidence="3" id="KW-0547">Nucleotide-binding</keyword>
<dbReference type="EMBL" id="JBAHYK010000115">
    <property type="protein sequence ID" value="KAL0578181.1"/>
    <property type="molecule type" value="Genomic_DNA"/>
</dbReference>
<proteinExistence type="predicted"/>
<comment type="caution">
    <text evidence="8">The sequence shown here is derived from an EMBL/GenBank/DDBJ whole genome shotgun (WGS) entry which is preliminary data.</text>
</comment>
<keyword evidence="5" id="KW-0067">ATP-binding</keyword>
<feature type="compositionally biased region" description="Polar residues" evidence="6">
    <location>
        <begin position="599"/>
        <end position="617"/>
    </location>
</feature>
<evidence type="ECO:0000256" key="2">
    <source>
        <dbReference type="ARBA" id="ARBA00022679"/>
    </source>
</evidence>
<keyword evidence="1" id="KW-0723">Serine/threonine-protein kinase</keyword>
<evidence type="ECO:0000256" key="5">
    <source>
        <dbReference type="ARBA" id="ARBA00022840"/>
    </source>
</evidence>
<gene>
    <name evidence="8" type="ORF">V5O48_003812</name>
</gene>
<dbReference type="InterPro" id="IPR004166">
    <property type="entry name" value="a-kinase_dom"/>
</dbReference>
<feature type="region of interest" description="Disordered" evidence="6">
    <location>
        <begin position="594"/>
        <end position="617"/>
    </location>
</feature>
<dbReference type="CDD" id="cd04515">
    <property type="entry name" value="Alpha_kinase"/>
    <property type="match status" value="1"/>
</dbReference>
<accession>A0ABR3FRS8</accession>
<dbReference type="PANTHER" id="PTHR45992">
    <property type="entry name" value="EUKARYOTIC ELONGATION FACTOR 2 KINASE-RELATED"/>
    <property type="match status" value="1"/>
</dbReference>
<feature type="region of interest" description="Disordered" evidence="6">
    <location>
        <begin position="89"/>
        <end position="111"/>
    </location>
</feature>
<dbReference type="PROSITE" id="PS51158">
    <property type="entry name" value="ALPHA_KINASE"/>
    <property type="match status" value="1"/>
</dbReference>
<dbReference type="InterPro" id="IPR011009">
    <property type="entry name" value="Kinase-like_dom_sf"/>
</dbReference>
<keyword evidence="9" id="KW-1185">Reference proteome</keyword>
<keyword evidence="2" id="KW-0808">Transferase</keyword>
<evidence type="ECO:0000256" key="3">
    <source>
        <dbReference type="ARBA" id="ARBA00022741"/>
    </source>
</evidence>
<evidence type="ECO:0000256" key="4">
    <source>
        <dbReference type="ARBA" id="ARBA00022777"/>
    </source>
</evidence>
<reference evidence="8 9" key="1">
    <citation type="submission" date="2024-02" db="EMBL/GenBank/DDBJ databases">
        <title>A draft genome for the cacao thread blight pathogen Marasmius crinis-equi.</title>
        <authorList>
            <person name="Cohen S.P."/>
            <person name="Baruah I.K."/>
            <person name="Amoako-Attah I."/>
            <person name="Bukari Y."/>
            <person name="Meinhardt L.W."/>
            <person name="Bailey B.A."/>
        </authorList>
    </citation>
    <scope>NUCLEOTIDE SEQUENCE [LARGE SCALE GENOMIC DNA]</scope>
    <source>
        <strain evidence="8 9">GH-76</strain>
    </source>
</reference>
<evidence type="ECO:0000313" key="8">
    <source>
        <dbReference type="EMBL" id="KAL0578181.1"/>
    </source>
</evidence>
<keyword evidence="4" id="KW-0418">Kinase</keyword>
<protein>
    <recommendedName>
        <fullName evidence="7">Alpha-type protein kinase domain-containing protein</fullName>
    </recommendedName>
</protein>
<dbReference type="Pfam" id="PF02816">
    <property type="entry name" value="Alpha_kinase"/>
    <property type="match status" value="1"/>
</dbReference>
<sequence length="617" mass="67061">MQTPEAQTTDVTVCFDKERPAYSCRNVYPCKDYEGRCGRCLSIEDATDIEERKKLMTAPYCRGCSAISFYLVLVGEYCGTCARKLHPQGGSTGSVSPPTIPPPNQPAASHQAGTDMNLLQLRNAARSQAAQARFSKNSPCSSTNPSAAAIGGRTLQVTFQATTIAKTKIGEYLGNATANFAETTPFSQVFTSLVGLWNPVWEKECAESLTIEFVTIRLLGGYTVLQSSTLGTIGEFYDLNAASILLVNPKKPANVKGPMLVLQVLIDIRKFEAETGSNAPWFAKPEKEQRALKRKSVDFSSSVVPRSKLARTASGPPISRLLLRLGTSVGTTKINVVFGSIKPDDDGTPTVIWMKPGSQNATPAYLSDTEHSRGATKIVHKMVLDGQEYAAKRFYNLGKGSGVVSVEENMTEIEQEAFRLHHLDLYFKAFEDHARENRVTIAEDIRVTDFRLALEDVSGFQGQPSPASGVKSLDESEVDGNAQIAWLLEKWRGDHPTTKWSGTMAHPSHPGKIGVTLTAFAHFAYESSDRSLVFADLQSTLAGSAKECFNILFDVMCHTIAGDSGVGDHGLKGIQKFLDDHVCTRKCEDLGLKPLREPSGSSDKSRPATTDISSTIA</sequence>
<evidence type="ECO:0000256" key="1">
    <source>
        <dbReference type="ARBA" id="ARBA00022527"/>
    </source>
</evidence>
<dbReference type="InterPro" id="IPR051852">
    <property type="entry name" value="Alpha-type_PK"/>
</dbReference>
<name>A0ABR3FRS8_9AGAR</name>
<dbReference type="Proteomes" id="UP001465976">
    <property type="component" value="Unassembled WGS sequence"/>
</dbReference>
<feature type="domain" description="Alpha-type protein kinase" evidence="7">
    <location>
        <begin position="345"/>
        <end position="595"/>
    </location>
</feature>
<evidence type="ECO:0000259" key="7">
    <source>
        <dbReference type="PROSITE" id="PS51158"/>
    </source>
</evidence>
<organism evidence="8 9">
    <name type="scientific">Marasmius crinis-equi</name>
    <dbReference type="NCBI Taxonomy" id="585013"/>
    <lineage>
        <taxon>Eukaryota</taxon>
        <taxon>Fungi</taxon>
        <taxon>Dikarya</taxon>
        <taxon>Basidiomycota</taxon>
        <taxon>Agaricomycotina</taxon>
        <taxon>Agaricomycetes</taxon>
        <taxon>Agaricomycetidae</taxon>
        <taxon>Agaricales</taxon>
        <taxon>Marasmiineae</taxon>
        <taxon>Marasmiaceae</taxon>
        <taxon>Marasmius</taxon>
    </lineage>
</organism>
<dbReference type="SUPFAM" id="SSF56112">
    <property type="entry name" value="Protein kinase-like (PK-like)"/>
    <property type="match status" value="1"/>
</dbReference>
<evidence type="ECO:0000313" key="9">
    <source>
        <dbReference type="Proteomes" id="UP001465976"/>
    </source>
</evidence>